<name>A0A1G9QJ40_9BURK</name>
<sequence>MLAHAEPALTTAPQPSPLPSAWPVSGGHLLRLRSERALCEATVVRLLARWGLAVQRRRWLAGGAVGSTPELLLLTAAAPAELAAAAALQLQQATGALVQCQAAAEHLDFDAFSG</sequence>
<dbReference type="EMBL" id="FNHP01000002">
    <property type="protein sequence ID" value="SDM10900.1"/>
    <property type="molecule type" value="Genomic_DNA"/>
</dbReference>
<dbReference type="AlphaFoldDB" id="A0A1G9QJ40"/>
<dbReference type="RefSeq" id="WP_091567123.1">
    <property type="nucleotide sequence ID" value="NZ_FNHP01000002.1"/>
</dbReference>
<evidence type="ECO:0000256" key="1">
    <source>
        <dbReference type="SAM" id="MobiDB-lite"/>
    </source>
</evidence>
<dbReference type="OrthoDB" id="4141218at1224"/>
<organism evidence="2 3">
    <name type="scientific">Oryzisolibacter propanilivorax</name>
    <dbReference type="NCBI Taxonomy" id="1527607"/>
    <lineage>
        <taxon>Bacteria</taxon>
        <taxon>Pseudomonadati</taxon>
        <taxon>Pseudomonadota</taxon>
        <taxon>Betaproteobacteria</taxon>
        <taxon>Burkholderiales</taxon>
        <taxon>Comamonadaceae</taxon>
        <taxon>Oryzisolibacter</taxon>
    </lineage>
</organism>
<dbReference type="Proteomes" id="UP000198552">
    <property type="component" value="Unassembled WGS sequence"/>
</dbReference>
<gene>
    <name evidence="2" type="ORF">SAMN05428957_102351</name>
</gene>
<protein>
    <submittedName>
        <fullName evidence="2">Homoserine dehydrogenase</fullName>
    </submittedName>
</protein>
<accession>A0A1G9QJ40</accession>
<proteinExistence type="predicted"/>
<dbReference type="STRING" id="1527607.SAMN05428957_102351"/>
<evidence type="ECO:0000313" key="2">
    <source>
        <dbReference type="EMBL" id="SDM10900.1"/>
    </source>
</evidence>
<evidence type="ECO:0000313" key="3">
    <source>
        <dbReference type="Proteomes" id="UP000198552"/>
    </source>
</evidence>
<keyword evidence="3" id="KW-1185">Reference proteome</keyword>
<feature type="region of interest" description="Disordered" evidence="1">
    <location>
        <begin position="1"/>
        <end position="20"/>
    </location>
</feature>
<reference evidence="3" key="1">
    <citation type="submission" date="2016-10" db="EMBL/GenBank/DDBJ databases">
        <authorList>
            <person name="Varghese N."/>
            <person name="Submissions S."/>
        </authorList>
    </citation>
    <scope>NUCLEOTIDE SEQUENCE [LARGE SCALE GENOMIC DNA]</scope>
    <source>
        <strain evidence="3">EPL6</strain>
    </source>
</reference>